<accession>A0A5K3G2V4</accession>
<dbReference type="AlphaFoldDB" id="A0A5K3G2V4"/>
<dbReference type="WBParaSite" id="MCU_014597-RA">
    <property type="protein sequence ID" value="MCU_014597-RA"/>
    <property type="gene ID" value="MCU_014597"/>
</dbReference>
<feature type="compositionally biased region" description="Polar residues" evidence="1">
    <location>
        <begin position="1"/>
        <end position="10"/>
    </location>
</feature>
<reference evidence="2" key="1">
    <citation type="submission" date="2019-11" db="UniProtKB">
        <authorList>
            <consortium name="WormBaseParasite"/>
        </authorList>
    </citation>
    <scope>IDENTIFICATION</scope>
</reference>
<proteinExistence type="predicted"/>
<evidence type="ECO:0000313" key="2">
    <source>
        <dbReference type="WBParaSite" id="MCU_014597-RA"/>
    </source>
</evidence>
<name>A0A5K3G2V4_MESCO</name>
<protein>
    <submittedName>
        <fullName evidence="2">Late endosomal/lysosomal adaptor and MAPK and MTOR activator 5</fullName>
    </submittedName>
</protein>
<evidence type="ECO:0000256" key="1">
    <source>
        <dbReference type="SAM" id="MobiDB-lite"/>
    </source>
</evidence>
<organism evidence="2">
    <name type="scientific">Mesocestoides corti</name>
    <name type="common">Flatworm</name>
    <dbReference type="NCBI Taxonomy" id="53468"/>
    <lineage>
        <taxon>Eukaryota</taxon>
        <taxon>Metazoa</taxon>
        <taxon>Spiralia</taxon>
        <taxon>Lophotrochozoa</taxon>
        <taxon>Platyhelminthes</taxon>
        <taxon>Cestoda</taxon>
        <taxon>Eucestoda</taxon>
        <taxon>Cyclophyllidea</taxon>
        <taxon>Mesocestoididae</taxon>
        <taxon>Mesocestoides</taxon>
    </lineage>
</organism>
<sequence length="110" mass="11972">MSNWISTIVQGTKPEDEDSFTSEGEAVCVGLGHRHTGPRWLQPILCLSAFQWHARKISSQPQTDTNEVQYLMGNVASVAASDGRILTCDSGLSLVNRARSVLPVFSGILQ</sequence>
<feature type="region of interest" description="Disordered" evidence="1">
    <location>
        <begin position="1"/>
        <end position="21"/>
    </location>
</feature>